<keyword evidence="5" id="KW-1185">Reference proteome</keyword>
<feature type="domain" description="LOB" evidence="3">
    <location>
        <begin position="1"/>
        <end position="98"/>
    </location>
</feature>
<feature type="region of interest" description="Disordered" evidence="2">
    <location>
        <begin position="112"/>
        <end position="139"/>
    </location>
</feature>
<protein>
    <recommendedName>
        <fullName evidence="3">LOB domain-containing protein</fullName>
    </recommendedName>
</protein>
<comment type="similarity">
    <text evidence="1">Belongs to the LOB domain-containing protein family.</text>
</comment>
<accession>A0ABP0YL52</accession>
<evidence type="ECO:0000259" key="3">
    <source>
        <dbReference type="PROSITE" id="PS50891"/>
    </source>
</evidence>
<dbReference type="PROSITE" id="PS50891">
    <property type="entry name" value="LOB"/>
    <property type="match status" value="1"/>
</dbReference>
<evidence type="ECO:0000256" key="1">
    <source>
        <dbReference type="ARBA" id="ARBA00005474"/>
    </source>
</evidence>
<dbReference type="Proteomes" id="UP001642487">
    <property type="component" value="Chromosome 4"/>
</dbReference>
<evidence type="ECO:0000256" key="2">
    <source>
        <dbReference type="SAM" id="MobiDB-lite"/>
    </source>
</evidence>
<dbReference type="Pfam" id="PF03195">
    <property type="entry name" value="LOB"/>
    <property type="match status" value="1"/>
</dbReference>
<name>A0ABP0YL52_9ROSI</name>
<proteinExistence type="inferred from homology"/>
<organism evidence="4 5">
    <name type="scientific">Citrullus colocynthis</name>
    <name type="common">colocynth</name>
    <dbReference type="NCBI Taxonomy" id="252529"/>
    <lineage>
        <taxon>Eukaryota</taxon>
        <taxon>Viridiplantae</taxon>
        <taxon>Streptophyta</taxon>
        <taxon>Embryophyta</taxon>
        <taxon>Tracheophyta</taxon>
        <taxon>Spermatophyta</taxon>
        <taxon>Magnoliopsida</taxon>
        <taxon>eudicotyledons</taxon>
        <taxon>Gunneridae</taxon>
        <taxon>Pentapetalae</taxon>
        <taxon>rosids</taxon>
        <taxon>fabids</taxon>
        <taxon>Cucurbitales</taxon>
        <taxon>Cucurbitaceae</taxon>
        <taxon>Benincaseae</taxon>
        <taxon>Citrullus</taxon>
    </lineage>
</organism>
<gene>
    <name evidence="4" type="ORF">CITCOLO1_LOCUS13307</name>
</gene>
<sequence>MSGSNSQSQKVPVRYGSPCAAYQPKKFEAVHTIYGASHVARLLNQLSYKERDEAAKSLIYEAEAWQNDPVHGCVAFISILQNRLNDLQTQLFIARRQLSTYMLEDVNILPPRWPAESSSQRPTKEDQSPPPQNHNRIEY</sequence>
<dbReference type="InterPro" id="IPR004883">
    <property type="entry name" value="LOB"/>
</dbReference>
<evidence type="ECO:0000313" key="4">
    <source>
        <dbReference type="EMBL" id="CAK9321239.1"/>
    </source>
</evidence>
<dbReference type="EMBL" id="OZ021738">
    <property type="protein sequence ID" value="CAK9321239.1"/>
    <property type="molecule type" value="Genomic_DNA"/>
</dbReference>
<reference evidence="4 5" key="1">
    <citation type="submission" date="2024-03" db="EMBL/GenBank/DDBJ databases">
        <authorList>
            <person name="Gkanogiannis A."/>
            <person name="Becerra Lopez-Lavalle L."/>
        </authorList>
    </citation>
    <scope>NUCLEOTIDE SEQUENCE [LARGE SCALE GENOMIC DNA]</scope>
</reference>
<dbReference type="PANTHER" id="PTHR31301:SF68">
    <property type="entry name" value="LOB DOMAIN-CONTAINING PROTEIN 32-RELATED"/>
    <property type="match status" value="1"/>
</dbReference>
<dbReference type="PANTHER" id="PTHR31301">
    <property type="entry name" value="LOB DOMAIN-CONTAINING PROTEIN 4-RELATED"/>
    <property type="match status" value="1"/>
</dbReference>
<evidence type="ECO:0000313" key="5">
    <source>
        <dbReference type="Proteomes" id="UP001642487"/>
    </source>
</evidence>